<dbReference type="Proteomes" id="UP000007264">
    <property type="component" value="Unassembled WGS sequence"/>
</dbReference>
<dbReference type="EMBL" id="AGSI01000008">
    <property type="protein sequence ID" value="EIE23318.1"/>
    <property type="molecule type" value="Genomic_DNA"/>
</dbReference>
<dbReference type="KEGG" id="csl:COCSUDRAFT_53569"/>
<evidence type="ECO:0008006" key="3">
    <source>
        <dbReference type="Google" id="ProtNLM"/>
    </source>
</evidence>
<dbReference type="OrthoDB" id="125026at2759"/>
<keyword evidence="2" id="KW-1185">Reference proteome</keyword>
<name>I0YY49_COCSC</name>
<reference evidence="1 2" key="1">
    <citation type="journal article" date="2012" name="Genome Biol.">
        <title>The genome of the polar eukaryotic microalga coccomyxa subellipsoidea reveals traits of cold adaptation.</title>
        <authorList>
            <person name="Blanc G."/>
            <person name="Agarkova I."/>
            <person name="Grimwood J."/>
            <person name="Kuo A."/>
            <person name="Brueggeman A."/>
            <person name="Dunigan D."/>
            <person name="Gurnon J."/>
            <person name="Ladunga I."/>
            <person name="Lindquist E."/>
            <person name="Lucas S."/>
            <person name="Pangilinan J."/>
            <person name="Proschold T."/>
            <person name="Salamov A."/>
            <person name="Schmutz J."/>
            <person name="Weeks D."/>
            <person name="Yamada T."/>
            <person name="Claverie J.M."/>
            <person name="Grigoriev I."/>
            <person name="Van Etten J."/>
            <person name="Lomsadze A."/>
            <person name="Borodovsky M."/>
        </authorList>
    </citation>
    <scope>NUCLEOTIDE SEQUENCE [LARGE SCALE GENOMIC DNA]</scope>
    <source>
        <strain evidence="1 2">C-169</strain>
    </source>
</reference>
<evidence type="ECO:0000313" key="2">
    <source>
        <dbReference type="Proteomes" id="UP000007264"/>
    </source>
</evidence>
<dbReference type="RefSeq" id="XP_005647862.1">
    <property type="nucleotide sequence ID" value="XM_005647805.1"/>
</dbReference>
<dbReference type="GeneID" id="17041306"/>
<evidence type="ECO:0000313" key="1">
    <source>
        <dbReference type="EMBL" id="EIE23318.1"/>
    </source>
</evidence>
<dbReference type="AlphaFoldDB" id="I0YY49"/>
<sequence length="323" mass="35548">MAVVRIRVVDGDRVSTESLRTPITAGEARETLQQYNRRWMGKLAAVGSEIHLGGRTDLVPGETYILTVTRDAGLEEKLEGLAELVAGHAKVLLPETIDLVKTATCLFADEDDQFTGLGCFYGPHWGITCYHNLVEPLDSHDPNVVQEPSLGEEIEVYVFKQGRYQRISVTITELSKEHDFVCFITEQEQPFLQLHRDPSVLESAREFVLCSFHLQAGLGDLASDFGIGLAPYRALFLRFSKHANHMVYDVNCAPGDSGAALLLFEGRVIGMHQEGINNLIGEFDPTRPMHARLDDLTESALAAARSVGQGGLGLLARCFPQAV</sequence>
<accession>I0YY49</accession>
<comment type="caution">
    <text evidence="1">The sequence shown here is derived from an EMBL/GenBank/DDBJ whole genome shotgun (WGS) entry which is preliminary data.</text>
</comment>
<dbReference type="InterPro" id="IPR009003">
    <property type="entry name" value="Peptidase_S1_PA"/>
</dbReference>
<gene>
    <name evidence="1" type="ORF">COCSUDRAFT_53569</name>
</gene>
<proteinExistence type="predicted"/>
<organism evidence="1 2">
    <name type="scientific">Coccomyxa subellipsoidea (strain C-169)</name>
    <name type="common">Green microalga</name>
    <dbReference type="NCBI Taxonomy" id="574566"/>
    <lineage>
        <taxon>Eukaryota</taxon>
        <taxon>Viridiplantae</taxon>
        <taxon>Chlorophyta</taxon>
        <taxon>core chlorophytes</taxon>
        <taxon>Trebouxiophyceae</taxon>
        <taxon>Trebouxiophyceae incertae sedis</taxon>
        <taxon>Coccomyxaceae</taxon>
        <taxon>Coccomyxa</taxon>
        <taxon>Coccomyxa subellipsoidea</taxon>
    </lineage>
</organism>
<dbReference type="SUPFAM" id="SSF50494">
    <property type="entry name" value="Trypsin-like serine proteases"/>
    <property type="match status" value="1"/>
</dbReference>
<protein>
    <recommendedName>
        <fullName evidence="3">Trypsin-like serine protease</fullName>
    </recommendedName>
</protein>